<evidence type="ECO:0000256" key="1">
    <source>
        <dbReference type="SAM" id="MobiDB-lite"/>
    </source>
</evidence>
<proteinExistence type="predicted"/>
<gene>
    <name evidence="2" type="ORF">AVDCRST_MAG30-1280</name>
</gene>
<protein>
    <submittedName>
        <fullName evidence="2">Uncharacterized protein</fullName>
    </submittedName>
</protein>
<dbReference type="AlphaFoldDB" id="A0A6J4S4K0"/>
<dbReference type="EMBL" id="CADCVS010000188">
    <property type="protein sequence ID" value="CAA9489479.1"/>
    <property type="molecule type" value="Genomic_DNA"/>
</dbReference>
<organism evidence="2">
    <name type="scientific">uncultured Solirubrobacteraceae bacterium</name>
    <dbReference type="NCBI Taxonomy" id="1162706"/>
    <lineage>
        <taxon>Bacteria</taxon>
        <taxon>Bacillati</taxon>
        <taxon>Actinomycetota</taxon>
        <taxon>Thermoleophilia</taxon>
        <taxon>Solirubrobacterales</taxon>
        <taxon>Solirubrobacteraceae</taxon>
        <taxon>environmental samples</taxon>
    </lineage>
</organism>
<evidence type="ECO:0000313" key="2">
    <source>
        <dbReference type="EMBL" id="CAA9489479.1"/>
    </source>
</evidence>
<feature type="region of interest" description="Disordered" evidence="1">
    <location>
        <begin position="1"/>
        <end position="32"/>
    </location>
</feature>
<accession>A0A6J4S4K0</accession>
<reference evidence="2" key="1">
    <citation type="submission" date="2020-02" db="EMBL/GenBank/DDBJ databases">
        <authorList>
            <person name="Meier V. D."/>
        </authorList>
    </citation>
    <scope>NUCLEOTIDE SEQUENCE</scope>
    <source>
        <strain evidence="2">AVDCRST_MAG30</strain>
    </source>
</reference>
<sequence length="51" mass="5328">MIAVDPVPGPAAEERDPRPLAPDASGHSLHDFQRRGGDARRLLALSVAAVA</sequence>
<name>A0A6J4S4K0_9ACTN</name>